<feature type="non-terminal residue" evidence="1">
    <location>
        <position position="150"/>
    </location>
</feature>
<organismHost>
    <name type="scientific">Homo sapiens</name>
    <name type="common">Human</name>
    <dbReference type="NCBI Taxonomy" id="9606"/>
</organismHost>
<keyword evidence="1" id="KW-0261">Viral envelope protein</keyword>
<accession>Q58GN6</accession>
<keyword evidence="1" id="KW-0946">Virion</keyword>
<reference evidence="1" key="1">
    <citation type="submission" date="2005-03" db="EMBL/GenBank/DDBJ databases">
        <title>Genetic Diversity of HIV-1 Subtypes Circulating in Northern Kenya.</title>
        <authorList>
            <person name="Khamadi S.A."/>
            <person name="Ochieng W."/>
            <person name="Lihana R.W."/>
            <person name="Kiptoo M.K."/>
            <person name="Kinyua J.G."/>
            <person name="Lagat N."/>
            <person name="Muriuki J."/>
            <person name="Mwangi J."/>
            <person name="Pelle R."/>
            <person name="Muigai A."/>
            <person name="Carter J."/>
            <person name="Yamada R."/>
            <person name="Mpoke S."/>
        </authorList>
    </citation>
    <scope>NUCLEOTIDE SEQUENCE</scope>
    <source>
        <strain evidence="1">MYDH0050</strain>
    </source>
</reference>
<feature type="non-terminal residue" evidence="1">
    <location>
        <position position="1"/>
    </location>
</feature>
<sequence>TSQSCNSTAVKWQSSKRRGKNLDLKISQTMPKLYLYNLSLLCKLIVPDLITIQLKVYISDQDCAFYATEAITGDIRQAYCNVSRSEWDNTLQQVAIQLRKYFGNRTRPIRIHYLLRRRLRNHNTSFVIVAGEYLLLNTSDLSNSLGILAL</sequence>
<protein>
    <submittedName>
        <fullName evidence="1">Envelope glycoprotein</fullName>
    </submittedName>
</protein>
<gene>
    <name evidence="1" type="primary">env</name>
</gene>
<dbReference type="InterPro" id="IPR036377">
    <property type="entry name" value="Gp120_core_sf"/>
</dbReference>
<dbReference type="SUPFAM" id="SSF56502">
    <property type="entry name" value="gp120 core"/>
    <property type="match status" value="1"/>
</dbReference>
<proteinExistence type="predicted"/>
<dbReference type="GO" id="GO:0019031">
    <property type="term" value="C:viral envelope"/>
    <property type="evidence" value="ECO:0007669"/>
    <property type="project" value="UniProtKB-KW"/>
</dbReference>
<organism evidence="1">
    <name type="scientific">Human immunodeficiency virus type 1</name>
    <name type="common">HIV-1</name>
    <dbReference type="NCBI Taxonomy" id="11676"/>
    <lineage>
        <taxon>Viruses</taxon>
        <taxon>Riboviria</taxon>
        <taxon>Pararnavirae</taxon>
        <taxon>Artverviricota</taxon>
        <taxon>Revtraviricetes</taxon>
        <taxon>Ortervirales</taxon>
        <taxon>Retroviridae</taxon>
        <taxon>Orthoretrovirinae</taxon>
        <taxon>Lentivirus</taxon>
        <taxon>Lentivirus humimdef1</taxon>
    </lineage>
</organism>
<dbReference type="EMBL" id="AY952820">
    <property type="protein sequence ID" value="AAX55857.1"/>
    <property type="molecule type" value="Genomic_DNA"/>
</dbReference>
<dbReference type="Gene3D" id="2.170.40.20">
    <property type="entry name" value="Human immunodeficiency virus 1, Gp160, envelope glycoprotein"/>
    <property type="match status" value="1"/>
</dbReference>
<evidence type="ECO:0000313" key="1">
    <source>
        <dbReference type="EMBL" id="AAX55857.1"/>
    </source>
</evidence>
<name>Q58GN6_HV1</name>